<dbReference type="AlphaFoldDB" id="A0A410Q8U8"/>
<dbReference type="Pfam" id="PF01979">
    <property type="entry name" value="Amidohydro_1"/>
    <property type="match status" value="1"/>
</dbReference>
<proteinExistence type="predicted"/>
<accession>A0A410Q8U8</accession>
<dbReference type="GO" id="GO:0016810">
    <property type="term" value="F:hydrolase activity, acting on carbon-nitrogen (but not peptide) bonds"/>
    <property type="evidence" value="ECO:0007669"/>
    <property type="project" value="InterPro"/>
</dbReference>
<dbReference type="EMBL" id="CP035282">
    <property type="protein sequence ID" value="QAT60415.1"/>
    <property type="molecule type" value="Genomic_DNA"/>
</dbReference>
<dbReference type="KEGG" id="spoa:EQM13_01920"/>
<protein>
    <submittedName>
        <fullName evidence="2">Amidohydrolase</fullName>
    </submittedName>
</protein>
<dbReference type="SUPFAM" id="SSF51556">
    <property type="entry name" value="Metallo-dependent hydrolases"/>
    <property type="match status" value="1"/>
</dbReference>
<dbReference type="RefSeq" id="WP_128751795.1">
    <property type="nucleotide sequence ID" value="NZ_CP035282.1"/>
</dbReference>
<sequence length="381" mass="42174">MLLLKNCNVFDSLEGQFFLSDILIEDGKIKKVKKNIIVNNLDTNVIDVKGNTVCPGFIDGHSHIGMWTLNDKGNDANECVKPLTPALRAIDGLNPHDEAFRDAYSSGITTVMICPGSGNVIGGQAAIIKTYGSSVEEMTVKSPAAMKIAFGENPKNVYSAQKKSPSSRMSTAFLIREMLNRAERYYEEEKNGSYHEYDEELEVFIPVFNGEIPLKIHAHRLDDIMTAIRIAEEFGLDYTLDHCTEGYMAADYIKEKNIPVMLGPLFSFATKVETKDACAEAPAIFNDKGILISFISDHPFMNCKFLPLYAGLLSRYGLDMIDGLKALTINPAKALRIDNRVGSIEEGKDADLAVFNGEPLETMTKVTLTIINGDIVYKDFD</sequence>
<dbReference type="PANTHER" id="PTHR43135:SF3">
    <property type="entry name" value="ALPHA-D-RIBOSE 1-METHYLPHOSPHONATE 5-TRIPHOSPHATE DIPHOSPHATASE"/>
    <property type="match status" value="1"/>
</dbReference>
<keyword evidence="3" id="KW-1185">Reference proteome</keyword>
<evidence type="ECO:0000313" key="2">
    <source>
        <dbReference type="EMBL" id="QAT60415.1"/>
    </source>
</evidence>
<dbReference type="Gene3D" id="2.30.40.10">
    <property type="entry name" value="Urease, subunit C, domain 1"/>
    <property type="match status" value="1"/>
</dbReference>
<organism evidence="2 3">
    <name type="scientific">Acidilutibacter cellobiosedens</name>
    <dbReference type="NCBI Taxonomy" id="2507161"/>
    <lineage>
        <taxon>Bacteria</taxon>
        <taxon>Bacillati</taxon>
        <taxon>Bacillota</taxon>
        <taxon>Tissierellia</taxon>
        <taxon>Tissierellales</taxon>
        <taxon>Acidilutibacteraceae</taxon>
        <taxon>Acidilutibacter</taxon>
    </lineage>
</organism>
<dbReference type="Gene3D" id="3.20.20.140">
    <property type="entry name" value="Metal-dependent hydrolases"/>
    <property type="match status" value="1"/>
</dbReference>
<dbReference type="InterPro" id="IPR006680">
    <property type="entry name" value="Amidohydro-rel"/>
</dbReference>
<feature type="domain" description="Amidohydrolase-related" evidence="1">
    <location>
        <begin position="52"/>
        <end position="376"/>
    </location>
</feature>
<dbReference type="PANTHER" id="PTHR43135">
    <property type="entry name" value="ALPHA-D-RIBOSE 1-METHYLPHOSPHONATE 5-TRIPHOSPHATE DIPHOSPHATASE"/>
    <property type="match status" value="1"/>
</dbReference>
<dbReference type="InterPro" id="IPR051781">
    <property type="entry name" value="Metallo-dep_Hydrolase"/>
</dbReference>
<evidence type="ECO:0000259" key="1">
    <source>
        <dbReference type="Pfam" id="PF01979"/>
    </source>
</evidence>
<reference evidence="3" key="1">
    <citation type="submission" date="2019-01" db="EMBL/GenBank/DDBJ databases">
        <title>Draft genomes of a novel of Sporanaerobacter strains.</title>
        <authorList>
            <person name="Ma S."/>
        </authorList>
    </citation>
    <scope>NUCLEOTIDE SEQUENCE [LARGE SCALE GENOMIC DNA]</scope>
    <source>
        <strain evidence="3">NJN-17</strain>
    </source>
</reference>
<dbReference type="CDD" id="cd01309">
    <property type="entry name" value="Met_dep_hydrolase_C"/>
    <property type="match status" value="1"/>
</dbReference>
<dbReference type="InterPro" id="IPR011059">
    <property type="entry name" value="Metal-dep_hydrolase_composite"/>
</dbReference>
<dbReference type="InterPro" id="IPR032466">
    <property type="entry name" value="Metal_Hydrolase"/>
</dbReference>
<dbReference type="OrthoDB" id="9776455at2"/>
<keyword evidence="2" id="KW-0378">Hydrolase</keyword>
<evidence type="ECO:0000313" key="3">
    <source>
        <dbReference type="Proteomes" id="UP000287969"/>
    </source>
</evidence>
<dbReference type="SUPFAM" id="SSF51338">
    <property type="entry name" value="Composite domain of metallo-dependent hydrolases"/>
    <property type="match status" value="1"/>
</dbReference>
<gene>
    <name evidence="2" type="ORF">EQM13_01920</name>
</gene>
<name>A0A410Q8U8_9FIRM</name>
<dbReference type="Proteomes" id="UP000287969">
    <property type="component" value="Chromosome"/>
</dbReference>